<keyword evidence="4" id="KW-1185">Reference proteome</keyword>
<feature type="chain" id="PRO_5045137408" description="RNase H type-1 domain-containing protein" evidence="1">
    <location>
        <begin position="20"/>
        <end position="194"/>
    </location>
</feature>
<dbReference type="Proteomes" id="UP001341840">
    <property type="component" value="Unassembled WGS sequence"/>
</dbReference>
<feature type="signal peptide" evidence="1">
    <location>
        <begin position="1"/>
        <end position="19"/>
    </location>
</feature>
<evidence type="ECO:0000259" key="2">
    <source>
        <dbReference type="Pfam" id="PF13456"/>
    </source>
</evidence>
<dbReference type="Gene3D" id="3.40.50.150">
    <property type="entry name" value="Vaccinia Virus protein VP39"/>
    <property type="match status" value="1"/>
</dbReference>
<dbReference type="CDD" id="cd06222">
    <property type="entry name" value="RNase_H_like"/>
    <property type="match status" value="1"/>
</dbReference>
<evidence type="ECO:0000313" key="4">
    <source>
        <dbReference type="Proteomes" id="UP001341840"/>
    </source>
</evidence>
<evidence type="ECO:0000313" key="3">
    <source>
        <dbReference type="EMBL" id="MED6116121.1"/>
    </source>
</evidence>
<reference evidence="3 4" key="1">
    <citation type="journal article" date="2023" name="Plants (Basel)">
        <title>Bridging the Gap: Combining Genomics and Transcriptomics Approaches to Understand Stylosanthes scabra, an Orphan Legume from the Brazilian Caatinga.</title>
        <authorList>
            <person name="Ferreira-Neto J.R.C."/>
            <person name="da Silva M.D."/>
            <person name="Binneck E."/>
            <person name="de Melo N.F."/>
            <person name="da Silva R.H."/>
            <person name="de Melo A.L.T.M."/>
            <person name="Pandolfi V."/>
            <person name="Bustamante F.O."/>
            <person name="Brasileiro-Vidal A.C."/>
            <person name="Benko-Iseppon A.M."/>
        </authorList>
    </citation>
    <scope>NUCLEOTIDE SEQUENCE [LARGE SCALE GENOMIC DNA]</scope>
    <source>
        <tissue evidence="3">Leaves</tissue>
    </source>
</reference>
<dbReference type="InterPro" id="IPR029063">
    <property type="entry name" value="SAM-dependent_MTases_sf"/>
</dbReference>
<dbReference type="InterPro" id="IPR002156">
    <property type="entry name" value="RNaseH_domain"/>
</dbReference>
<feature type="domain" description="RNase H type-1" evidence="2">
    <location>
        <begin position="2"/>
        <end position="48"/>
    </location>
</feature>
<protein>
    <recommendedName>
        <fullName evidence="2">RNase H type-1 domain-containing protein</fullName>
    </recommendedName>
</protein>
<organism evidence="3 4">
    <name type="scientific">Stylosanthes scabra</name>
    <dbReference type="NCBI Taxonomy" id="79078"/>
    <lineage>
        <taxon>Eukaryota</taxon>
        <taxon>Viridiplantae</taxon>
        <taxon>Streptophyta</taxon>
        <taxon>Embryophyta</taxon>
        <taxon>Tracheophyta</taxon>
        <taxon>Spermatophyta</taxon>
        <taxon>Magnoliopsida</taxon>
        <taxon>eudicotyledons</taxon>
        <taxon>Gunneridae</taxon>
        <taxon>Pentapetalae</taxon>
        <taxon>rosids</taxon>
        <taxon>fabids</taxon>
        <taxon>Fabales</taxon>
        <taxon>Fabaceae</taxon>
        <taxon>Papilionoideae</taxon>
        <taxon>50 kb inversion clade</taxon>
        <taxon>dalbergioids sensu lato</taxon>
        <taxon>Dalbergieae</taxon>
        <taxon>Pterocarpus clade</taxon>
        <taxon>Stylosanthes</taxon>
    </lineage>
</organism>
<proteinExistence type="predicted"/>
<evidence type="ECO:0000256" key="1">
    <source>
        <dbReference type="SAM" id="SignalP"/>
    </source>
</evidence>
<accession>A0ABU6QXA4</accession>
<dbReference type="InterPro" id="IPR044730">
    <property type="entry name" value="RNase_H-like_dom_plant"/>
</dbReference>
<dbReference type="SUPFAM" id="SSF53335">
    <property type="entry name" value="S-adenosyl-L-methionine-dependent methyltransferases"/>
    <property type="match status" value="1"/>
</dbReference>
<comment type="caution">
    <text evidence="3">The sequence shown here is derived from an EMBL/GenBank/DDBJ whole genome shotgun (WGS) entry which is preliminary data.</text>
</comment>
<dbReference type="Pfam" id="PF13456">
    <property type="entry name" value="RVT_3"/>
    <property type="match status" value="1"/>
</dbReference>
<gene>
    <name evidence="3" type="ORF">PIB30_097123</name>
</gene>
<sequence>MATVLRSELFAIWRGLVLAWDCSFRKIICETDCLEAYLDCIKAEIPSNNPDKDLLLTKICLKELHPRSSNDEPALTTVYGHTLTPSGNYGKEQAAERDHARTPPKLLLRQLHHYHASASAENQDSIRFYKSRGQHILLEIGPGTANLTLKLLQAAHRVHVLQHGLRHKLYVIQKDALQTQFPHFDLVLANIPTF</sequence>
<name>A0ABU6QXA4_9FABA</name>
<dbReference type="EMBL" id="JASCZI010002360">
    <property type="protein sequence ID" value="MED6116121.1"/>
    <property type="molecule type" value="Genomic_DNA"/>
</dbReference>
<keyword evidence="1" id="KW-0732">Signal</keyword>